<keyword evidence="6 10" id="KW-1133">Transmembrane helix</keyword>
<keyword evidence="4 8" id="KW-0106">Calcium</keyword>
<dbReference type="PROSITE" id="PS50268">
    <property type="entry name" value="CADHERIN_2"/>
    <property type="match status" value="10"/>
</dbReference>
<evidence type="ECO:0000256" key="5">
    <source>
        <dbReference type="ARBA" id="ARBA00022889"/>
    </source>
</evidence>
<protein>
    <recommendedName>
        <fullName evidence="11">Cadherin domain-containing protein</fullName>
    </recommendedName>
</protein>
<dbReference type="InterPro" id="IPR002126">
    <property type="entry name" value="Cadherin-like_dom"/>
</dbReference>
<feature type="region of interest" description="Disordered" evidence="9">
    <location>
        <begin position="1186"/>
        <end position="1216"/>
    </location>
</feature>
<dbReference type="SMART" id="SM00112">
    <property type="entry name" value="CA"/>
    <property type="match status" value="10"/>
</dbReference>
<evidence type="ECO:0000256" key="4">
    <source>
        <dbReference type="ARBA" id="ARBA00022837"/>
    </source>
</evidence>
<dbReference type="Proteomes" id="UP001434883">
    <property type="component" value="Unassembled WGS sequence"/>
</dbReference>
<evidence type="ECO:0000256" key="2">
    <source>
        <dbReference type="ARBA" id="ARBA00022692"/>
    </source>
</evidence>
<evidence type="ECO:0000259" key="11">
    <source>
        <dbReference type="PROSITE" id="PS50268"/>
    </source>
</evidence>
<feature type="domain" description="Cadherin" evidence="11">
    <location>
        <begin position="215"/>
        <end position="319"/>
    </location>
</feature>
<name>A0ABV0RLN3_9TELE</name>
<feature type="domain" description="Cadherin" evidence="11">
    <location>
        <begin position="320"/>
        <end position="440"/>
    </location>
</feature>
<feature type="compositionally biased region" description="Basic and acidic residues" evidence="9">
    <location>
        <begin position="1471"/>
        <end position="1483"/>
    </location>
</feature>
<evidence type="ECO:0000256" key="8">
    <source>
        <dbReference type="PROSITE-ProRule" id="PRU00043"/>
    </source>
</evidence>
<keyword evidence="3" id="KW-0677">Repeat</keyword>
<evidence type="ECO:0000256" key="10">
    <source>
        <dbReference type="SAM" id="Phobius"/>
    </source>
</evidence>
<reference evidence="12 13" key="1">
    <citation type="submission" date="2021-06" db="EMBL/GenBank/DDBJ databases">
        <authorList>
            <person name="Palmer J.M."/>
        </authorList>
    </citation>
    <scope>NUCLEOTIDE SEQUENCE [LARGE SCALE GENOMIC DNA]</scope>
    <source>
        <strain evidence="12 13">XC_2019</strain>
        <tissue evidence="12">Muscle</tissue>
    </source>
</reference>
<evidence type="ECO:0000256" key="7">
    <source>
        <dbReference type="ARBA" id="ARBA00023136"/>
    </source>
</evidence>
<feature type="compositionally biased region" description="Polar residues" evidence="9">
    <location>
        <begin position="1455"/>
        <end position="1466"/>
    </location>
</feature>
<comment type="caution">
    <text evidence="12">The sequence shown here is derived from an EMBL/GenBank/DDBJ whole genome shotgun (WGS) entry which is preliminary data.</text>
</comment>
<dbReference type="PRINTS" id="PR00205">
    <property type="entry name" value="CADHERIN"/>
</dbReference>
<feature type="domain" description="Cadherin" evidence="11">
    <location>
        <begin position="5"/>
        <end position="104"/>
    </location>
</feature>
<evidence type="ECO:0000256" key="6">
    <source>
        <dbReference type="ARBA" id="ARBA00022989"/>
    </source>
</evidence>
<feature type="domain" description="Cadherin" evidence="11">
    <location>
        <begin position="676"/>
        <end position="792"/>
    </location>
</feature>
<dbReference type="PROSITE" id="PS00232">
    <property type="entry name" value="CADHERIN_1"/>
    <property type="match status" value="6"/>
</dbReference>
<organism evidence="12 13">
    <name type="scientific">Xenoophorus captivus</name>
    <dbReference type="NCBI Taxonomy" id="1517983"/>
    <lineage>
        <taxon>Eukaryota</taxon>
        <taxon>Metazoa</taxon>
        <taxon>Chordata</taxon>
        <taxon>Craniata</taxon>
        <taxon>Vertebrata</taxon>
        <taxon>Euteleostomi</taxon>
        <taxon>Actinopterygii</taxon>
        <taxon>Neopterygii</taxon>
        <taxon>Teleostei</taxon>
        <taxon>Neoteleostei</taxon>
        <taxon>Acanthomorphata</taxon>
        <taxon>Ovalentaria</taxon>
        <taxon>Atherinomorphae</taxon>
        <taxon>Cyprinodontiformes</taxon>
        <taxon>Goodeidae</taxon>
        <taxon>Xenoophorus</taxon>
    </lineage>
</organism>
<dbReference type="InterPro" id="IPR020894">
    <property type="entry name" value="Cadherin_CS"/>
</dbReference>
<dbReference type="Gene3D" id="2.60.40.60">
    <property type="entry name" value="Cadherins"/>
    <property type="match status" value="11"/>
</dbReference>
<feature type="domain" description="Cadherin" evidence="11">
    <location>
        <begin position="546"/>
        <end position="675"/>
    </location>
</feature>
<evidence type="ECO:0000313" key="13">
    <source>
        <dbReference type="Proteomes" id="UP001434883"/>
    </source>
</evidence>
<accession>A0ABV0RLN3</accession>
<dbReference type="Pfam" id="PF00028">
    <property type="entry name" value="Cadherin"/>
    <property type="match status" value="10"/>
</dbReference>
<evidence type="ECO:0000256" key="3">
    <source>
        <dbReference type="ARBA" id="ARBA00022737"/>
    </source>
</evidence>
<dbReference type="PANTHER" id="PTHR24025:SF22">
    <property type="entry name" value="CADHERIN DOMAIN-CONTAINING PROTEIN"/>
    <property type="match status" value="1"/>
</dbReference>
<evidence type="ECO:0000256" key="1">
    <source>
        <dbReference type="ARBA" id="ARBA00004370"/>
    </source>
</evidence>
<gene>
    <name evidence="12" type="ORF">XENOCAPTIV_019470</name>
</gene>
<evidence type="ECO:0000313" key="12">
    <source>
        <dbReference type="EMBL" id="MEQ2208919.1"/>
    </source>
</evidence>
<keyword evidence="2 10" id="KW-0812">Transmembrane</keyword>
<feature type="region of interest" description="Disordered" evidence="9">
    <location>
        <begin position="1446"/>
        <end position="1483"/>
    </location>
</feature>
<dbReference type="InterPro" id="IPR015919">
    <property type="entry name" value="Cadherin-like_sf"/>
</dbReference>
<dbReference type="SUPFAM" id="SSF49313">
    <property type="entry name" value="Cadherin-like"/>
    <property type="match status" value="11"/>
</dbReference>
<feature type="domain" description="Cadherin" evidence="11">
    <location>
        <begin position="793"/>
        <end position="895"/>
    </location>
</feature>
<feature type="domain" description="Cadherin" evidence="11">
    <location>
        <begin position="105"/>
        <end position="215"/>
    </location>
</feature>
<keyword evidence="5" id="KW-0130">Cell adhesion</keyword>
<feature type="domain" description="Cadherin" evidence="11">
    <location>
        <begin position="441"/>
        <end position="545"/>
    </location>
</feature>
<dbReference type="EMBL" id="JAHRIN010050825">
    <property type="protein sequence ID" value="MEQ2208919.1"/>
    <property type="molecule type" value="Genomic_DNA"/>
</dbReference>
<dbReference type="InterPro" id="IPR050971">
    <property type="entry name" value="Cadherin-domain_protein"/>
</dbReference>
<dbReference type="CDD" id="cd11304">
    <property type="entry name" value="Cadherin_repeat"/>
    <property type="match status" value="9"/>
</dbReference>
<proteinExistence type="predicted"/>
<keyword evidence="7 10" id="KW-0472">Membrane</keyword>
<feature type="domain" description="Cadherin" evidence="11">
    <location>
        <begin position="896"/>
        <end position="999"/>
    </location>
</feature>
<sequence>MLFNSVEEEASPGSIIGSVRLHDRVTTEEGKVTYSVIGGTDRDGTFVVDRLTGDVYLARPLDYERDTRYNLKIEVDDFSQVPPRSTLVNLDIDIKDSNDHSPEFAEDPITIVISENMEAGSSVYTFQATDKDGSGPNSELRYSILYQWPTTPGLLMLDPATGILSLGQKLDHEITSTMILVVKATDSAQDASQRRWGSVTARIYVTDENDNPPVFISPTSVSVMEDQPVGFVVLFLMTRDADQGENSRVTYRIHSGNTGGTFTLNPNTGSLSIFKPLNREEQDIFNLTVIAEDHGIPQCSSSQMLCIHVIDVNDEVPWFEDSHYEAQITENKPAGTSVLTVSASDLDQGTNGLVTYGVSQGSFAINPFTGVITTTKSLDRELQEYYSVTGVLCTSRPLDREKRPGFTLTVVAQDKGSVPLSSSTTVEVTVLDINDHRPQFESSSYTADISEDVPIGSLVLEVRATDLDDGPNSQIFYFLSHGSQSMFIIDQNTGRIITAAPLDREKTASYTFEVYATDSSPANPLNSTAEVTIYIQDVNDNAPFFIQDPLILNISASSVSSRRILATMRAEDKDFGANGSVFYRFANPVRAFTINSLTGDIQATEKLQTLTQMQRTLIVQAMDQGNPAQSSLGPSIMLPGSSLGLSEKIQTPFMKQVIASVSVQVSDVNDNAPVFHQSEYRATVSEDGLPGSTILTLEAVDGDLYRENCGFDFAIASGNAGNTFQIESSVHFLEGRGFQTVASLILVEKLDFETVPTYNLTVVVSDRGIPQRSSTVPVLIGVTDANDNPPTFSRTDYSVVLSEGTAMGTEILHLSATDPDSAPNREVQYSISSGHETHLFEVDRWTGVLRLQRPLDSKTQLSHMIVVQATDGQGHYALATVNIEVKDINNNRPFFPLKSITASVRENQPPNALVTMLHAVDHDRGVFGQLKYYLLDTSKDRQDFFINQTSGEVRTRSTFDFEKVNSFYFVAVAMDAGNYSSTVTLQVYVTGEDEYDPVFISSDFLFEVPEGAKKGQIIGKVQATDEDGGVDGIILYSLSEHSPYFEVNESTGEISLKMDSNIRHVSRSKREIRLVALDITAHSPLETSRTAVAKISIDVSHTSFGLTTDMNMLLVSVIAVSLGTIMILIVTAVALFFVRLRHHKREQRTHKRNPIAGTLLHNFEETKLSSNEIIYHQALPGYASDQSGNVGAPYTRGGSLDPSHSSGRGSAEAAEDDEIRMINEYPRVSSISSSMQERISARGPDSGIQQDADQLSDVSCEPPIDWFKGKKLSSTNSTVIAGQVPVYRDERGGYVGVGRGLSISQPKDYTFPEDGKPPVDGSLTAIVASDEELRGSYNWDYLLNWCPQFQPLANVFTEIARLKDENAPPHPRRSFHHKAKAESRIDPPPLITSVAHPGAKTVPPKPAISRTFSHLASLRRSPISAEGSISSVAMSPSFSPSLSPLAARSPAVTPFSVSQGPSASLISTTEHSFEHSEEADLQI</sequence>
<feature type="transmembrane region" description="Helical" evidence="10">
    <location>
        <begin position="1112"/>
        <end position="1138"/>
    </location>
</feature>
<comment type="subcellular location">
    <subcellularLocation>
        <location evidence="1">Membrane</location>
    </subcellularLocation>
</comment>
<dbReference type="PANTHER" id="PTHR24025">
    <property type="entry name" value="DESMOGLEIN FAMILY MEMBER"/>
    <property type="match status" value="1"/>
</dbReference>
<evidence type="ECO:0000256" key="9">
    <source>
        <dbReference type="SAM" id="MobiDB-lite"/>
    </source>
</evidence>
<feature type="domain" description="Cadherin" evidence="11">
    <location>
        <begin position="1000"/>
        <end position="1099"/>
    </location>
</feature>
<keyword evidence="13" id="KW-1185">Reference proteome</keyword>